<feature type="chain" id="PRO_5045207775" evidence="4">
    <location>
        <begin position="21"/>
        <end position="183"/>
    </location>
</feature>
<keyword evidence="2" id="KW-0560">Oxidoreductase</keyword>
<feature type="signal peptide" evidence="4">
    <location>
        <begin position="1"/>
        <end position="20"/>
    </location>
</feature>
<accession>A0ABR2Z9D5</accession>
<evidence type="ECO:0000313" key="6">
    <source>
        <dbReference type="Proteomes" id="UP001437256"/>
    </source>
</evidence>
<dbReference type="PANTHER" id="PTHR33365:SF11">
    <property type="entry name" value="TAT PATHWAY SIGNAL SEQUENCE"/>
    <property type="match status" value="1"/>
</dbReference>
<protein>
    <submittedName>
        <fullName evidence="5">Uncharacterized protein</fullName>
    </submittedName>
</protein>
<comment type="pathway">
    <text evidence="1">Mycotoxin biosynthesis.</text>
</comment>
<organism evidence="5 6">
    <name type="scientific">Marasmius tenuissimus</name>
    <dbReference type="NCBI Taxonomy" id="585030"/>
    <lineage>
        <taxon>Eukaryota</taxon>
        <taxon>Fungi</taxon>
        <taxon>Dikarya</taxon>
        <taxon>Basidiomycota</taxon>
        <taxon>Agaricomycotina</taxon>
        <taxon>Agaricomycetes</taxon>
        <taxon>Agaricomycetidae</taxon>
        <taxon>Agaricales</taxon>
        <taxon>Marasmiineae</taxon>
        <taxon>Marasmiaceae</taxon>
        <taxon>Marasmius</taxon>
    </lineage>
</organism>
<comment type="similarity">
    <text evidence="3">Belongs to the ustYa family.</text>
</comment>
<reference evidence="5 6" key="1">
    <citation type="submission" date="2024-05" db="EMBL/GenBank/DDBJ databases">
        <title>A draft genome resource for the thread blight pathogen Marasmius tenuissimus strain MS-2.</title>
        <authorList>
            <person name="Yulfo-Soto G.E."/>
            <person name="Baruah I.K."/>
            <person name="Amoako-Attah I."/>
            <person name="Bukari Y."/>
            <person name="Meinhardt L.W."/>
            <person name="Bailey B.A."/>
            <person name="Cohen S.P."/>
        </authorList>
    </citation>
    <scope>NUCLEOTIDE SEQUENCE [LARGE SCALE GENOMIC DNA]</scope>
    <source>
        <strain evidence="5 6">MS-2</strain>
    </source>
</reference>
<evidence type="ECO:0000256" key="3">
    <source>
        <dbReference type="ARBA" id="ARBA00035112"/>
    </source>
</evidence>
<dbReference type="PANTHER" id="PTHR33365">
    <property type="entry name" value="YALI0B05434P"/>
    <property type="match status" value="1"/>
</dbReference>
<dbReference type="InterPro" id="IPR021765">
    <property type="entry name" value="UstYa-like"/>
</dbReference>
<dbReference type="Proteomes" id="UP001437256">
    <property type="component" value="Unassembled WGS sequence"/>
</dbReference>
<evidence type="ECO:0000313" key="5">
    <source>
        <dbReference type="EMBL" id="KAL0058281.1"/>
    </source>
</evidence>
<dbReference type="Pfam" id="PF11807">
    <property type="entry name" value="UstYa"/>
    <property type="match status" value="1"/>
</dbReference>
<gene>
    <name evidence="5" type="ORF">AAF712_015052</name>
</gene>
<evidence type="ECO:0000256" key="2">
    <source>
        <dbReference type="ARBA" id="ARBA00023002"/>
    </source>
</evidence>
<name>A0ABR2Z9D5_9AGAR</name>
<proteinExistence type="inferred from homology"/>
<keyword evidence="4" id="KW-0732">Signal</keyword>
<dbReference type="EMBL" id="JBBXMP010000339">
    <property type="protein sequence ID" value="KAL0058281.1"/>
    <property type="molecule type" value="Genomic_DNA"/>
</dbReference>
<sequence length="183" mass="21249">MHSAGVLLLVMIIPALLVDTSRLTDQLEEWQQNFDQQELVAMSVFGSSRYTVDKAGLDDWRRLLPSRGGHLVKFLDPESPPESNYTTFTVTMLHQLKCLEIYHREYVQETPSPPSPLVKHCLNYLRQQVLCRLNLKLESARNDNAGSTREYETVCRDWDLVYKAVEQNQRQWVKEVQENNLQG</sequence>
<evidence type="ECO:0000256" key="1">
    <source>
        <dbReference type="ARBA" id="ARBA00004685"/>
    </source>
</evidence>
<evidence type="ECO:0000256" key="4">
    <source>
        <dbReference type="SAM" id="SignalP"/>
    </source>
</evidence>
<keyword evidence="6" id="KW-1185">Reference proteome</keyword>
<comment type="caution">
    <text evidence="5">The sequence shown here is derived from an EMBL/GenBank/DDBJ whole genome shotgun (WGS) entry which is preliminary data.</text>
</comment>